<reference evidence="3 4" key="1">
    <citation type="submission" date="2024-11" db="EMBL/GenBank/DDBJ databases">
        <title>Chromosome-level genome assembly of Eucalyptus globulus Labill. provides insights into its genome evolution.</title>
        <authorList>
            <person name="Li X."/>
        </authorList>
    </citation>
    <scope>NUCLEOTIDE SEQUENCE [LARGE SCALE GENOMIC DNA]</scope>
    <source>
        <strain evidence="3">CL2024</strain>
        <tissue evidence="3">Fresh tender leaves</tissue>
    </source>
</reference>
<proteinExistence type="predicted"/>
<dbReference type="InterPro" id="IPR025315">
    <property type="entry name" value="DUF4220"/>
</dbReference>
<evidence type="ECO:0000256" key="1">
    <source>
        <dbReference type="SAM" id="Phobius"/>
    </source>
</evidence>
<feature type="transmembrane region" description="Helical" evidence="1">
    <location>
        <begin position="91"/>
        <end position="111"/>
    </location>
</feature>
<accession>A0ABD3LPC5</accession>
<dbReference type="InterPro" id="IPR007658">
    <property type="entry name" value="DUF594"/>
</dbReference>
<dbReference type="AlphaFoldDB" id="A0ABD3LPC5"/>
<keyword evidence="1" id="KW-0812">Transmembrane</keyword>
<name>A0ABD3LPC5_EUCGL</name>
<sequence length="624" mass="72329">MDWGIHFLVTASIACEIFLIILDIRWKYMRSNFVRFIVWASYLLLSFIAKIALGKLSVVRIDDPEDPSYDVVLEGLLAPLLLMQLGYTDRITAYSILNIGATVVFVVRILIRCWDGSSPVSRLYILLFVAGFIKAALWVWALKSVYDENSIVNAEYYPKVTKEARESSSQLELFPEDQKFDSAKDILKAYFWFDCLKPHLVNWLYHPVFISQDWMRIDCYPANRAFTVNEIELNFMFDTLYTKAPILYTKCGIIGCSISFFCLVSALCRFAVIFKGAFLIDMYIAYTYALPMAVTCLELDQITTLAFSDWAVVEMGKNLGMLLFSRLIPFLANRCMRKKRWARSMGRNPVRVVLNWFGKWMAVRAVLDWFGKREIFSWYWLQSRQPMPLHLIALVLRKMEELEQKRNFRRFKQRGKWTLEIHGIQEKQGLRSSIEAIFAKSIIIWPIATKILQSLEIEKSNTCGGSKFLSEYMMYLLAVHPHMLSLPTANMTLEDACCMLKPFLRYRDYKEAISALSSLDGDVPHPVIPSKETWDVLSEVQKLVADLRTMDNKWELISSIWVEMLCHAAYNCHVYCHAKQLRRGGVLITHVWLLLAHKTDKFPVENPNCCLDIPEISLLGLMFF</sequence>
<evidence type="ECO:0000259" key="2">
    <source>
        <dbReference type="Pfam" id="PF13968"/>
    </source>
</evidence>
<keyword evidence="1" id="KW-0472">Membrane</keyword>
<feature type="transmembrane region" description="Helical" evidence="1">
    <location>
        <begin position="319"/>
        <end position="336"/>
    </location>
</feature>
<organism evidence="3 4">
    <name type="scientific">Eucalyptus globulus</name>
    <name type="common">Tasmanian blue gum</name>
    <dbReference type="NCBI Taxonomy" id="34317"/>
    <lineage>
        <taxon>Eukaryota</taxon>
        <taxon>Viridiplantae</taxon>
        <taxon>Streptophyta</taxon>
        <taxon>Embryophyta</taxon>
        <taxon>Tracheophyta</taxon>
        <taxon>Spermatophyta</taxon>
        <taxon>Magnoliopsida</taxon>
        <taxon>eudicotyledons</taxon>
        <taxon>Gunneridae</taxon>
        <taxon>Pentapetalae</taxon>
        <taxon>rosids</taxon>
        <taxon>malvids</taxon>
        <taxon>Myrtales</taxon>
        <taxon>Myrtaceae</taxon>
        <taxon>Myrtoideae</taxon>
        <taxon>Eucalypteae</taxon>
        <taxon>Eucalyptus</taxon>
    </lineage>
</organism>
<comment type="caution">
    <text evidence="3">The sequence shown here is derived from an EMBL/GenBank/DDBJ whole genome shotgun (WGS) entry which is preliminary data.</text>
</comment>
<feature type="transmembrane region" description="Helical" evidence="1">
    <location>
        <begin position="284"/>
        <end position="307"/>
    </location>
</feature>
<feature type="domain" description="DUF4220" evidence="2">
    <location>
        <begin position="39"/>
        <end position="346"/>
    </location>
</feature>
<gene>
    <name evidence="3" type="ORF">ACJRO7_000672</name>
</gene>
<feature type="transmembrane region" description="Helical" evidence="1">
    <location>
        <begin position="123"/>
        <end position="141"/>
    </location>
</feature>
<dbReference type="Pfam" id="PF04578">
    <property type="entry name" value="DUF594"/>
    <property type="match status" value="1"/>
</dbReference>
<keyword evidence="4" id="KW-1185">Reference proteome</keyword>
<dbReference type="Pfam" id="PF13968">
    <property type="entry name" value="DUF4220"/>
    <property type="match status" value="1"/>
</dbReference>
<evidence type="ECO:0000313" key="3">
    <source>
        <dbReference type="EMBL" id="KAL3753313.1"/>
    </source>
</evidence>
<dbReference type="PANTHER" id="PTHR31325">
    <property type="entry name" value="OS01G0798800 PROTEIN-RELATED"/>
    <property type="match status" value="1"/>
</dbReference>
<feature type="transmembrane region" description="Helical" evidence="1">
    <location>
        <begin position="246"/>
        <end position="272"/>
    </location>
</feature>
<dbReference type="Proteomes" id="UP001634007">
    <property type="component" value="Unassembled WGS sequence"/>
</dbReference>
<feature type="transmembrane region" description="Helical" evidence="1">
    <location>
        <begin position="6"/>
        <end position="24"/>
    </location>
</feature>
<feature type="transmembrane region" description="Helical" evidence="1">
    <location>
        <begin position="36"/>
        <end position="53"/>
    </location>
</feature>
<protein>
    <recommendedName>
        <fullName evidence="2">DUF4220 domain-containing protein</fullName>
    </recommendedName>
</protein>
<dbReference type="EMBL" id="JBJKBG010000001">
    <property type="protein sequence ID" value="KAL3753313.1"/>
    <property type="molecule type" value="Genomic_DNA"/>
</dbReference>
<evidence type="ECO:0000313" key="4">
    <source>
        <dbReference type="Proteomes" id="UP001634007"/>
    </source>
</evidence>
<keyword evidence="1" id="KW-1133">Transmembrane helix</keyword>